<feature type="transmembrane region" description="Helical" evidence="2">
    <location>
        <begin position="535"/>
        <end position="552"/>
    </location>
</feature>
<keyword evidence="2" id="KW-0472">Membrane</keyword>
<feature type="transmembrane region" description="Helical" evidence="2">
    <location>
        <begin position="1040"/>
        <end position="1059"/>
    </location>
</feature>
<dbReference type="AlphaFoldDB" id="A0A0U4DXN3"/>
<dbReference type="Proteomes" id="UP000050331">
    <property type="component" value="Chromosome"/>
</dbReference>
<feature type="transmembrane region" description="Helical" evidence="2">
    <location>
        <begin position="343"/>
        <end position="359"/>
    </location>
</feature>
<feature type="transmembrane region" description="Helical" evidence="2">
    <location>
        <begin position="293"/>
        <end position="311"/>
    </location>
</feature>
<feature type="transmembrane region" description="Helical" evidence="2">
    <location>
        <begin position="210"/>
        <end position="231"/>
    </location>
</feature>
<evidence type="ECO:0000313" key="4">
    <source>
        <dbReference type="Proteomes" id="UP000050331"/>
    </source>
</evidence>
<evidence type="ECO:0008006" key="5">
    <source>
        <dbReference type="Google" id="ProtNLM"/>
    </source>
</evidence>
<feature type="transmembrane region" description="Helical" evidence="2">
    <location>
        <begin position="851"/>
        <end position="867"/>
    </location>
</feature>
<dbReference type="KEGG" id="lao:AOX59_17060"/>
<reference evidence="3 4" key="1">
    <citation type="submission" date="2016-01" db="EMBL/GenBank/DDBJ databases">
        <title>Complete genome sequence of strain Lentibacillus amyloliquefaciens LAM0015T isolated from saline sediment.</title>
        <authorList>
            <person name="Wang J.-L."/>
            <person name="He M.-X."/>
        </authorList>
    </citation>
    <scope>NUCLEOTIDE SEQUENCE [LARGE SCALE GENOMIC DNA]</scope>
    <source>
        <strain evidence="3 4">LAM0015</strain>
    </source>
</reference>
<dbReference type="EMBL" id="CP013862">
    <property type="protein sequence ID" value="ALX50136.1"/>
    <property type="molecule type" value="Genomic_DNA"/>
</dbReference>
<feature type="transmembrane region" description="Helical" evidence="2">
    <location>
        <begin position="150"/>
        <end position="170"/>
    </location>
</feature>
<feature type="transmembrane region" description="Helical" evidence="2">
    <location>
        <begin position="642"/>
        <end position="663"/>
    </location>
</feature>
<feature type="region of interest" description="Disordered" evidence="1">
    <location>
        <begin position="49"/>
        <end position="76"/>
    </location>
</feature>
<evidence type="ECO:0000313" key="3">
    <source>
        <dbReference type="EMBL" id="ALX50136.1"/>
    </source>
</evidence>
<feature type="transmembrane region" description="Helical" evidence="2">
    <location>
        <begin position="1090"/>
        <end position="1109"/>
    </location>
</feature>
<name>A0A0U4DXN3_9BACI</name>
<feature type="transmembrane region" description="Helical" evidence="2">
    <location>
        <begin position="1016"/>
        <end position="1034"/>
    </location>
</feature>
<feature type="transmembrane region" description="Helical" evidence="2">
    <location>
        <begin position="675"/>
        <end position="693"/>
    </location>
</feature>
<feature type="transmembrane region" description="Helical" evidence="2">
    <location>
        <begin position="828"/>
        <end position="844"/>
    </location>
</feature>
<dbReference type="STRING" id="1472767.AOX59_17060"/>
<protein>
    <recommendedName>
        <fullName evidence="5">DUF2157 domain-containing protein</fullName>
    </recommendedName>
</protein>
<accession>A0A0U4DXN3</accession>
<feature type="transmembrane region" description="Helical" evidence="2">
    <location>
        <begin position="705"/>
        <end position="722"/>
    </location>
</feature>
<feature type="transmembrane region" description="Helical" evidence="2">
    <location>
        <begin position="913"/>
        <end position="928"/>
    </location>
</feature>
<keyword evidence="2" id="KW-1133">Transmembrane helix</keyword>
<feature type="transmembrane region" description="Helical" evidence="2">
    <location>
        <begin position="934"/>
        <end position="951"/>
    </location>
</feature>
<sequence>MDHENFRSKQRIVKEELEQLEEAQYISSEVSQQVVEAHDRYYADLKQQEAEKERGEMAIQEEEQSPEIPETKPVKQKKTLSAKEVRDRNITWSLNLGVVLLLIGGLVLATSTWETLANWMKSGSIALVSLLFFGLAVFTMRILKIEKTAFAFYVLGGLFLPITILSVGYFELLGSYFSFAGDGRYLFGAAGSLIILPIYLQLADKLSSRLFVWFSYITVTVLAGFLLAALYLPADGFYLGIMLFNAFLLFIYSRLRDNQRIELFMKEFVPYIQCSMILSTLLMLIFYNHELLYGFNLLITAILYFAMIYVAEHKEYSFVFSAMLVYGAYQLIEFSAVEETGPIVYALLGFVFLTIPKVIDDDHALKRIFRYTSAVVSACAFLYISFEGLVLRMNELSVIMLLAYVLIALNFAFLTNMTKRRLFAYLSPVFLMSAFYEMALFSREWFGYDGLMLPLFVMGLILYGVFGCLIKTPFFQRMKASSRDVGGIVMLLAVLADFVVMNLWQTGTMLLLISITALLTARYEGRIVLAKSATWIHAASLGLSVMMFYAAADGGSAIYDNNPFQAESFVLAGLVVLLASFGWQRVNQTVFAEHAFFAAFGFYGLGMWQAFSFDVDAVMRAVIMLGGVAMAYLLYRKTKWMAVTYVVSGISLLLYITALIALHSEMGIESELFQSLQFVLGALLLLAAGVLAGKYDANLRKSFGWAGHLFLPLALLVSLLFFEETTVWAFFMAAVVYAISLRFVQAEWLVLSFLYGCFTAVWIGMVQWFVLLELAEPIPYAALLTSIMLAVGWYVSQPAWTRRMAFYVVPFSVFGMFLFTLVPDFDGTLFGVTLLYAVVTLFMMHQEQWNLFSVFPLVLVYRVLWLYDGAVLSPEYVMQFRLVVFAGVLLAAGLLMYTVVYQEQRNRDIPVKLDWYSVVGFAALLSLYDVPAEALWAKLLPGLLVSLFVVLQRKRMPYVPAKWAVFGACVYLLEPYYVLLGNLQTPDLIERELYVLPWVAAVIFLKVVSGRKYTRLVNYIQWAILVIVSLLLIQDGLASSTIYDALIVGGLSLASMLGGMIYQRKAFFFVGAGVLLLNVFLQTQDYWGNLPWWAYLLIAGSILIAVASYNEWHKQKTADGKTTMASKFYQNVLQKIKRWE</sequence>
<feature type="transmembrane region" description="Helical" evidence="2">
    <location>
        <begin position="482"/>
        <end position="500"/>
    </location>
</feature>
<feature type="transmembrane region" description="Helical" evidence="2">
    <location>
        <begin position="396"/>
        <end position="415"/>
    </location>
</feature>
<dbReference type="OrthoDB" id="1815069at2"/>
<feature type="transmembrane region" description="Helical" evidence="2">
    <location>
        <begin position="318"/>
        <end position="337"/>
    </location>
</feature>
<feature type="transmembrane region" description="Helical" evidence="2">
    <location>
        <begin position="451"/>
        <end position="470"/>
    </location>
</feature>
<organism evidence="3 4">
    <name type="scientific">Lentibacillus amyloliquefaciens</name>
    <dbReference type="NCBI Taxonomy" id="1472767"/>
    <lineage>
        <taxon>Bacteria</taxon>
        <taxon>Bacillati</taxon>
        <taxon>Bacillota</taxon>
        <taxon>Bacilli</taxon>
        <taxon>Bacillales</taxon>
        <taxon>Bacillaceae</taxon>
        <taxon>Lentibacillus</taxon>
    </lineage>
</organism>
<feature type="transmembrane region" description="Helical" evidence="2">
    <location>
        <begin position="879"/>
        <end position="901"/>
    </location>
</feature>
<proteinExistence type="predicted"/>
<feature type="transmembrane region" description="Helical" evidence="2">
    <location>
        <begin position="963"/>
        <end position="981"/>
    </location>
</feature>
<feature type="transmembrane region" description="Helical" evidence="2">
    <location>
        <begin position="237"/>
        <end position="256"/>
    </location>
</feature>
<feature type="transmembrane region" description="Helical" evidence="2">
    <location>
        <begin position="125"/>
        <end position="143"/>
    </location>
</feature>
<evidence type="ECO:0000256" key="2">
    <source>
        <dbReference type="SAM" id="Phobius"/>
    </source>
</evidence>
<feature type="transmembrane region" description="Helical" evidence="2">
    <location>
        <begin position="590"/>
        <end position="611"/>
    </location>
</feature>
<feature type="transmembrane region" description="Helical" evidence="2">
    <location>
        <begin position="777"/>
        <end position="795"/>
    </location>
</feature>
<feature type="transmembrane region" description="Helical" evidence="2">
    <location>
        <begin position="506"/>
        <end position="523"/>
    </location>
</feature>
<feature type="transmembrane region" description="Helical" evidence="2">
    <location>
        <begin position="728"/>
        <end position="744"/>
    </location>
</feature>
<feature type="transmembrane region" description="Helical" evidence="2">
    <location>
        <begin position="371"/>
        <end position="390"/>
    </location>
</feature>
<feature type="transmembrane region" description="Helical" evidence="2">
    <location>
        <begin position="804"/>
        <end position="822"/>
    </location>
</feature>
<evidence type="ECO:0000256" key="1">
    <source>
        <dbReference type="SAM" id="MobiDB-lite"/>
    </source>
</evidence>
<feature type="transmembrane region" description="Helical" evidence="2">
    <location>
        <begin position="564"/>
        <end position="583"/>
    </location>
</feature>
<feature type="transmembrane region" description="Helical" evidence="2">
    <location>
        <begin position="268"/>
        <end position="287"/>
    </location>
</feature>
<feature type="transmembrane region" description="Helical" evidence="2">
    <location>
        <begin position="993"/>
        <end position="1009"/>
    </location>
</feature>
<dbReference type="RefSeq" id="WP_068447328.1">
    <property type="nucleotide sequence ID" value="NZ_CP013862.1"/>
</dbReference>
<feature type="transmembrane region" description="Helical" evidence="2">
    <location>
        <begin position="617"/>
        <end position="635"/>
    </location>
</feature>
<feature type="transmembrane region" description="Helical" evidence="2">
    <location>
        <begin position="751"/>
        <end position="771"/>
    </location>
</feature>
<feature type="transmembrane region" description="Helical" evidence="2">
    <location>
        <begin position="422"/>
        <end position="439"/>
    </location>
</feature>
<feature type="transmembrane region" description="Helical" evidence="2">
    <location>
        <begin position="1066"/>
        <end position="1084"/>
    </location>
</feature>
<keyword evidence="2" id="KW-0812">Transmembrane</keyword>
<gene>
    <name evidence="3" type="ORF">AOX59_17060</name>
</gene>
<keyword evidence="4" id="KW-1185">Reference proteome</keyword>
<feature type="transmembrane region" description="Helical" evidence="2">
    <location>
        <begin position="185"/>
        <end position="203"/>
    </location>
</feature>
<feature type="transmembrane region" description="Helical" evidence="2">
    <location>
        <begin position="92"/>
        <end position="113"/>
    </location>
</feature>